<dbReference type="OrthoDB" id="2691851at2759"/>
<gene>
    <name evidence="1" type="ORF">H1R20_g3247</name>
</gene>
<evidence type="ECO:0000313" key="2">
    <source>
        <dbReference type="Proteomes" id="UP001140091"/>
    </source>
</evidence>
<dbReference type="Proteomes" id="UP001140091">
    <property type="component" value="Unassembled WGS sequence"/>
</dbReference>
<evidence type="ECO:0000313" key="1">
    <source>
        <dbReference type="EMBL" id="KAJ2933848.1"/>
    </source>
</evidence>
<dbReference type="EMBL" id="JANBPK010000732">
    <property type="protein sequence ID" value="KAJ2933848.1"/>
    <property type="molecule type" value="Genomic_DNA"/>
</dbReference>
<sequence>MRLAVAGGYRPASFEKWEYDLAAVIYELGGDGALHALHKSPIAFPCRQTVIKHRQDFKLRLTVGEIKISDICHNIELVFKDVPPSHQRVGITLMMDEIATDGRMCYLPDTDECAGLCEHAAERFPSMKVGESLEVVRAIAAAVCSGEIHIGQEVFVAAFARNDATDYSAKPVLIFPTCKSGTSQTSALIIEKLRQAWQISPYGEALHGPIWSIASDGDPKRRPALYLQCMSRELRPEDSLFSHLGSLQGMNLMTGPDFETHDLDYKHSFKRKLFNSVMVDLCI</sequence>
<proteinExistence type="predicted"/>
<name>A0A9W8MLY4_9AGAR</name>
<comment type="caution">
    <text evidence="1">The sequence shown here is derived from an EMBL/GenBank/DDBJ whole genome shotgun (WGS) entry which is preliminary data.</text>
</comment>
<accession>A0A9W8MLY4</accession>
<protein>
    <submittedName>
        <fullName evidence="1">Uncharacterized protein</fullName>
    </submittedName>
</protein>
<reference evidence="1" key="1">
    <citation type="submission" date="2022-06" db="EMBL/GenBank/DDBJ databases">
        <title>Genome Sequence of Candolleomyces eurysporus.</title>
        <authorList>
            <person name="Buettner E."/>
        </authorList>
    </citation>
    <scope>NUCLEOTIDE SEQUENCE</scope>
    <source>
        <strain evidence="1">VTCC 930004</strain>
    </source>
</reference>
<keyword evidence="2" id="KW-1185">Reference proteome</keyword>
<organism evidence="1 2">
    <name type="scientific">Candolleomyces eurysporus</name>
    <dbReference type="NCBI Taxonomy" id="2828524"/>
    <lineage>
        <taxon>Eukaryota</taxon>
        <taxon>Fungi</taxon>
        <taxon>Dikarya</taxon>
        <taxon>Basidiomycota</taxon>
        <taxon>Agaricomycotina</taxon>
        <taxon>Agaricomycetes</taxon>
        <taxon>Agaricomycetidae</taxon>
        <taxon>Agaricales</taxon>
        <taxon>Agaricineae</taxon>
        <taxon>Psathyrellaceae</taxon>
        <taxon>Candolleomyces</taxon>
    </lineage>
</organism>
<dbReference type="AlphaFoldDB" id="A0A9W8MLY4"/>
<feature type="non-terminal residue" evidence="1">
    <location>
        <position position="283"/>
    </location>
</feature>